<comment type="caution">
    <text evidence="2">The sequence shown here is derived from an EMBL/GenBank/DDBJ whole genome shotgun (WGS) entry which is preliminary data.</text>
</comment>
<evidence type="ECO:0000313" key="3">
    <source>
        <dbReference type="Proteomes" id="UP000195569"/>
    </source>
</evidence>
<gene>
    <name evidence="2" type="ORF">BN2476_300221</name>
</gene>
<proteinExistence type="predicted"/>
<organism evidence="2 3">
    <name type="scientific">Paraburkholderia piptadeniae</name>
    <dbReference type="NCBI Taxonomy" id="1701573"/>
    <lineage>
        <taxon>Bacteria</taxon>
        <taxon>Pseudomonadati</taxon>
        <taxon>Pseudomonadota</taxon>
        <taxon>Betaproteobacteria</taxon>
        <taxon>Burkholderiales</taxon>
        <taxon>Burkholderiaceae</taxon>
        <taxon>Paraburkholderia</taxon>
    </lineage>
</organism>
<dbReference type="OrthoDB" id="9010912at2"/>
<feature type="region of interest" description="Disordered" evidence="1">
    <location>
        <begin position="62"/>
        <end position="83"/>
    </location>
</feature>
<name>A0A1N7S372_9BURK</name>
<keyword evidence="3" id="KW-1185">Reference proteome</keyword>
<evidence type="ECO:0000256" key="1">
    <source>
        <dbReference type="SAM" id="MobiDB-lite"/>
    </source>
</evidence>
<dbReference type="RefSeq" id="WP_087735067.1">
    <property type="nucleotide sequence ID" value="NZ_CYGY02000030.1"/>
</dbReference>
<reference evidence="2" key="1">
    <citation type="submission" date="2016-12" db="EMBL/GenBank/DDBJ databases">
        <authorList>
            <person name="Moulin L."/>
        </authorList>
    </citation>
    <scope>NUCLEOTIDE SEQUENCE [LARGE SCALE GENOMIC DNA]</scope>
    <source>
        <strain evidence="2">STM 7183</strain>
    </source>
</reference>
<dbReference type="Proteomes" id="UP000195569">
    <property type="component" value="Unassembled WGS sequence"/>
</dbReference>
<accession>A0A1N7S372</accession>
<dbReference type="AlphaFoldDB" id="A0A1N7S372"/>
<sequence length="83" mass="9039">MKNFFDNKLAERYGYGIAVLIAAKAADLQRGIDATNARRRIEGRRLLDDARVEEVISGLRNNGLLPDERNVDGADLPDVGAAG</sequence>
<evidence type="ECO:0000313" key="2">
    <source>
        <dbReference type="EMBL" id="SIT41844.1"/>
    </source>
</evidence>
<protein>
    <submittedName>
        <fullName evidence="2">Uncharacterized protein</fullName>
    </submittedName>
</protein>
<dbReference type="EMBL" id="CYGY02000030">
    <property type="protein sequence ID" value="SIT41844.1"/>
    <property type="molecule type" value="Genomic_DNA"/>
</dbReference>